<dbReference type="InterPro" id="IPR050169">
    <property type="entry name" value="Krueppel_C2H2_ZnF"/>
</dbReference>
<dbReference type="Pfam" id="PF01352">
    <property type="entry name" value="KRAB"/>
    <property type="match status" value="1"/>
</dbReference>
<dbReference type="Proteomes" id="UP000558488">
    <property type="component" value="Unassembled WGS sequence"/>
</dbReference>
<dbReference type="PANTHER" id="PTHR23232:SF156">
    <property type="entry name" value="KRAB DOMAIN-CONTAINING PROTEIN"/>
    <property type="match status" value="1"/>
</dbReference>
<comment type="caution">
    <text evidence="2">The sequence shown here is derived from an EMBL/GenBank/DDBJ whole genome shotgun (WGS) entry which is preliminary data.</text>
</comment>
<reference evidence="2 3" key="1">
    <citation type="journal article" date="2020" name="Nature">
        <title>Six reference-quality genomes reveal evolution of bat adaptations.</title>
        <authorList>
            <person name="Jebb D."/>
            <person name="Huang Z."/>
            <person name="Pippel M."/>
            <person name="Hughes G.M."/>
            <person name="Lavrichenko K."/>
            <person name="Devanna P."/>
            <person name="Winkler S."/>
            <person name="Jermiin L.S."/>
            <person name="Skirmuntt E.C."/>
            <person name="Katzourakis A."/>
            <person name="Burkitt-Gray L."/>
            <person name="Ray D.A."/>
            <person name="Sullivan K.A.M."/>
            <person name="Roscito J.G."/>
            <person name="Kirilenko B.M."/>
            <person name="Davalos L.M."/>
            <person name="Corthals A.P."/>
            <person name="Power M.L."/>
            <person name="Jones G."/>
            <person name="Ransome R.D."/>
            <person name="Dechmann D.K.N."/>
            <person name="Locatelli A.G."/>
            <person name="Puechmaille S.J."/>
            <person name="Fedrigo O."/>
            <person name="Jarvis E.D."/>
            <person name="Hiller M."/>
            <person name="Vernes S.C."/>
            <person name="Myers E.W."/>
            <person name="Teeling E.C."/>
        </authorList>
    </citation>
    <scope>NUCLEOTIDE SEQUENCE [LARGE SCALE GENOMIC DNA]</scope>
    <source>
        <strain evidence="2">MPipKuh1</strain>
        <tissue evidence="2">Flight muscle</tissue>
    </source>
</reference>
<dbReference type="SUPFAM" id="SSF109640">
    <property type="entry name" value="KRAB domain (Kruppel-associated box)"/>
    <property type="match status" value="1"/>
</dbReference>
<dbReference type="EMBL" id="JACAGB010000052">
    <property type="protein sequence ID" value="KAF6283330.1"/>
    <property type="molecule type" value="Genomic_DNA"/>
</dbReference>
<dbReference type="SMART" id="SM00349">
    <property type="entry name" value="KRAB"/>
    <property type="match status" value="1"/>
</dbReference>
<name>A0A7J7S4G9_PIPKU</name>
<gene>
    <name evidence="2" type="ORF">mPipKuh1_019242</name>
</gene>
<dbReference type="InterPro" id="IPR001909">
    <property type="entry name" value="KRAB"/>
</dbReference>
<feature type="domain" description="KRAB" evidence="1">
    <location>
        <begin position="116"/>
        <end position="187"/>
    </location>
</feature>
<dbReference type="Gene3D" id="6.10.140.140">
    <property type="match status" value="1"/>
</dbReference>
<dbReference type="CDD" id="cd07765">
    <property type="entry name" value="KRAB_A-box"/>
    <property type="match status" value="1"/>
</dbReference>
<dbReference type="GO" id="GO:0006355">
    <property type="term" value="P:regulation of DNA-templated transcription"/>
    <property type="evidence" value="ECO:0007669"/>
    <property type="project" value="InterPro"/>
</dbReference>
<dbReference type="PROSITE" id="PS50805">
    <property type="entry name" value="KRAB"/>
    <property type="match status" value="1"/>
</dbReference>
<evidence type="ECO:0000313" key="3">
    <source>
        <dbReference type="Proteomes" id="UP000558488"/>
    </source>
</evidence>
<keyword evidence="3" id="KW-1185">Reference proteome</keyword>
<dbReference type="InterPro" id="IPR036051">
    <property type="entry name" value="KRAB_dom_sf"/>
</dbReference>
<evidence type="ECO:0000313" key="2">
    <source>
        <dbReference type="EMBL" id="KAF6283330.1"/>
    </source>
</evidence>
<dbReference type="AlphaFoldDB" id="A0A7J7S4G9"/>
<evidence type="ECO:0000259" key="1">
    <source>
        <dbReference type="PROSITE" id="PS50805"/>
    </source>
</evidence>
<dbReference type="PANTHER" id="PTHR23232">
    <property type="entry name" value="KRAB DOMAIN C2H2 ZINC FINGER"/>
    <property type="match status" value="1"/>
</dbReference>
<proteinExistence type="predicted"/>
<protein>
    <submittedName>
        <fullName evidence="2">Zinc finger protein 333</fullName>
    </submittedName>
</protein>
<organism evidence="2 3">
    <name type="scientific">Pipistrellus kuhlii</name>
    <name type="common">Kuhl's pipistrelle</name>
    <dbReference type="NCBI Taxonomy" id="59472"/>
    <lineage>
        <taxon>Eukaryota</taxon>
        <taxon>Metazoa</taxon>
        <taxon>Chordata</taxon>
        <taxon>Craniata</taxon>
        <taxon>Vertebrata</taxon>
        <taxon>Euteleostomi</taxon>
        <taxon>Mammalia</taxon>
        <taxon>Eutheria</taxon>
        <taxon>Laurasiatheria</taxon>
        <taxon>Chiroptera</taxon>
        <taxon>Yangochiroptera</taxon>
        <taxon>Vespertilionidae</taxon>
        <taxon>Pipistrellus</taxon>
    </lineage>
</organism>
<sequence length="231" mass="25782">MQDILEENSSHDLQMGPGLDLRMQIRPMMGERGILSPPEDRPALWESPRPPGHTGLKAAVQIQGVAMLEPALGVPDPWAIKGSALLAQDPVWLQEKSTEEEDVVPGVLSTCVQEPVTFADVTVLFTPEEWMFLDSAQRSLYRDVMLENFKNLASVGDQLCKLNTFSYVERREELWITDRGMVPGVRTEPQPQPQESVLNQDTFVKIASIGLERETGSSGVVVNFILLRWKG</sequence>
<accession>A0A7J7S4G9</accession>